<keyword evidence="4" id="KW-1185">Reference proteome</keyword>
<dbReference type="PANTHER" id="PTHR21467:SF0">
    <property type="entry name" value="SERINE_THREONINE-PROTEIN PHOSPHATASE 4 REGULATORY SUBUNIT 4"/>
    <property type="match status" value="1"/>
</dbReference>
<dbReference type="InterPro" id="IPR039918">
    <property type="entry name" value="PPP4R4"/>
</dbReference>
<dbReference type="PROSITE" id="PS50077">
    <property type="entry name" value="HEAT_REPEAT"/>
    <property type="match status" value="1"/>
</dbReference>
<dbReference type="Proteomes" id="UP000825935">
    <property type="component" value="Chromosome 37"/>
</dbReference>
<organism evidence="3 4">
    <name type="scientific">Ceratopteris richardii</name>
    <name type="common">Triangle waterfern</name>
    <dbReference type="NCBI Taxonomy" id="49495"/>
    <lineage>
        <taxon>Eukaryota</taxon>
        <taxon>Viridiplantae</taxon>
        <taxon>Streptophyta</taxon>
        <taxon>Embryophyta</taxon>
        <taxon>Tracheophyta</taxon>
        <taxon>Polypodiopsida</taxon>
        <taxon>Polypodiidae</taxon>
        <taxon>Polypodiales</taxon>
        <taxon>Pteridineae</taxon>
        <taxon>Pteridaceae</taxon>
        <taxon>Parkerioideae</taxon>
        <taxon>Ceratopteris</taxon>
    </lineage>
</organism>
<dbReference type="AlphaFoldDB" id="A0A8T2Q8P1"/>
<dbReference type="InterPro" id="IPR021133">
    <property type="entry name" value="HEAT_type_2"/>
</dbReference>
<protein>
    <submittedName>
        <fullName evidence="3">Uncharacterized protein</fullName>
    </submittedName>
</protein>
<dbReference type="SUPFAM" id="SSF48371">
    <property type="entry name" value="ARM repeat"/>
    <property type="match status" value="1"/>
</dbReference>
<name>A0A8T2Q8P1_CERRI</name>
<evidence type="ECO:0000313" key="4">
    <source>
        <dbReference type="Proteomes" id="UP000825935"/>
    </source>
</evidence>
<evidence type="ECO:0000313" key="3">
    <source>
        <dbReference type="EMBL" id="KAH7280005.1"/>
    </source>
</evidence>
<dbReference type="InterPro" id="IPR016024">
    <property type="entry name" value="ARM-type_fold"/>
</dbReference>
<evidence type="ECO:0000256" key="2">
    <source>
        <dbReference type="SAM" id="MobiDB-lite"/>
    </source>
</evidence>
<dbReference type="Gene3D" id="1.25.10.10">
    <property type="entry name" value="Leucine-rich Repeat Variant"/>
    <property type="match status" value="1"/>
</dbReference>
<comment type="caution">
    <text evidence="3">The sequence shown here is derived from an EMBL/GenBank/DDBJ whole genome shotgun (WGS) entry which is preliminary data.</text>
</comment>
<feature type="compositionally biased region" description="Polar residues" evidence="2">
    <location>
        <begin position="816"/>
        <end position="840"/>
    </location>
</feature>
<dbReference type="InterPro" id="IPR011989">
    <property type="entry name" value="ARM-like"/>
</dbReference>
<evidence type="ECO:0000256" key="1">
    <source>
        <dbReference type="PROSITE-ProRule" id="PRU00103"/>
    </source>
</evidence>
<dbReference type="OrthoDB" id="1933966at2759"/>
<reference evidence="3" key="1">
    <citation type="submission" date="2021-08" db="EMBL/GenBank/DDBJ databases">
        <title>WGS assembly of Ceratopteris richardii.</title>
        <authorList>
            <person name="Marchant D.B."/>
            <person name="Chen G."/>
            <person name="Jenkins J."/>
            <person name="Shu S."/>
            <person name="Leebens-Mack J."/>
            <person name="Grimwood J."/>
            <person name="Schmutz J."/>
            <person name="Soltis P."/>
            <person name="Soltis D."/>
            <person name="Chen Z.-H."/>
        </authorList>
    </citation>
    <scope>NUCLEOTIDE SEQUENCE</scope>
    <source>
        <strain evidence="3">Whitten #5841</strain>
        <tissue evidence="3">Leaf</tissue>
    </source>
</reference>
<dbReference type="PANTHER" id="PTHR21467">
    <property type="entry name" value="PROTEIN PHOSPHATASE 4 REGULATORY SUBUNIT 4 PPP4R4"/>
    <property type="match status" value="1"/>
</dbReference>
<proteinExistence type="predicted"/>
<feature type="repeat" description="HEAT" evidence="1">
    <location>
        <begin position="197"/>
        <end position="235"/>
    </location>
</feature>
<sequence length="846" mass="94229">MGLMEAAFFEDLKGEHRKDSGLTREDIESLTVDENLTDLQRAQLFLSTSAHQLQQSCAFERLPSIFADYGTDAYEALFPTISSSIEHFSPHIQVLAGKTFATVIEIPNAPKEVATWLLPMVLRMINSVQLLEVLHTWIDLLCLLVPKLSLQVVKEDLIQLALTRGKVEEAVTSRVICSRLLGAIAPMLESQEIEQLFLDKAMGLCQDTDTEVRISMCNQLNAISRAVGIEITKKLVLPELYELLKDEEVAVHCAALTCLIDMLDFLPSDVKRLKILPILRLACNQDDAKMLLPICRIFGELMLKMAPDLSEEEIQLFVDSYKSLCRHPSEEVRQLCAYNFPAILKAIGPRKYVMTLHLTYQQLVQDPSSQTRCSISSSFHEVSKLLGKERTATYLKESFLFLLTNSSRDVQQKLTRHLQHIIGQFAVSNEEMRVSIYTSILPYLLQAEKDVTSSNLWRLQTSLFETFSQLIEYVSSDLIFEYLVPLCFYHMTESVLPVRSAAANALAIFTRNNRRALQRYELCQRVVRDFAHGRSYTARLVFIDFCESFISISSSHMFKEHFLDAALAAIQDEVIDVRMRACVLLPLLKGVVKLPDDAASLEKINFLASQRLNDNDKQVAAAAKAVSDTFKHISVRCLGVEPGNENYALQMETEAIDKQREEDEWNMLCKEEQEEQRKLDEMIQKMKMDGNKKSLLFGGAGYVWGPGEKAASFATSRSPAIARFKSTVASLNMGISSSFARQGGATTGAGVMLSRSPTIFRAQGNFMSSGSGKSGNMQQSSVTAPSSFMRSTPGGTSMSATPQGRSSALSSSTESANDTSPVRSSSNGLSSKGNIRNNTRTARKSS</sequence>
<feature type="compositionally biased region" description="Polar residues" evidence="2">
    <location>
        <begin position="765"/>
        <end position="805"/>
    </location>
</feature>
<gene>
    <name evidence="3" type="ORF">KP509_37G047500</name>
</gene>
<feature type="region of interest" description="Disordered" evidence="2">
    <location>
        <begin position="763"/>
        <end position="846"/>
    </location>
</feature>
<dbReference type="EMBL" id="CM035442">
    <property type="protein sequence ID" value="KAH7280005.1"/>
    <property type="molecule type" value="Genomic_DNA"/>
</dbReference>
<feature type="compositionally biased region" description="Low complexity" evidence="2">
    <location>
        <begin position="806"/>
        <end position="815"/>
    </location>
</feature>
<accession>A0A8T2Q8P1</accession>
<dbReference type="OMA" id="CLIDLVE"/>